<dbReference type="KEGG" id="dba:Dbac_0627"/>
<evidence type="ECO:0000313" key="4">
    <source>
        <dbReference type="EMBL" id="ACU88750.1"/>
    </source>
</evidence>
<protein>
    <submittedName>
        <fullName evidence="4">SH3 type 3 domain protein</fullName>
    </submittedName>
</protein>
<dbReference type="STRING" id="525897.Dbac_0627"/>
<feature type="compositionally biased region" description="Basic and acidic residues" evidence="1">
    <location>
        <begin position="130"/>
        <end position="145"/>
    </location>
</feature>
<feature type="chain" id="PRO_5002979502" evidence="2">
    <location>
        <begin position="29"/>
        <end position="382"/>
    </location>
</feature>
<reference evidence="4 5" key="1">
    <citation type="journal article" date="2009" name="Stand. Genomic Sci.">
        <title>Complete genome sequence of Desulfomicrobium baculatum type strain (X).</title>
        <authorList>
            <person name="Copeland A."/>
            <person name="Spring S."/>
            <person name="Goker M."/>
            <person name="Schneider S."/>
            <person name="Lapidus A."/>
            <person name="Del Rio T.G."/>
            <person name="Tice H."/>
            <person name="Cheng J.F."/>
            <person name="Chen F."/>
            <person name="Nolan M."/>
            <person name="Bruce D."/>
            <person name="Goodwin L."/>
            <person name="Pitluck S."/>
            <person name="Ivanova N."/>
            <person name="Mavrommatis K."/>
            <person name="Ovchinnikova G."/>
            <person name="Pati A."/>
            <person name="Chen A."/>
            <person name="Palaniappan K."/>
            <person name="Land M."/>
            <person name="Hauser L."/>
            <person name="Chang Y.J."/>
            <person name="Jeffries C.C."/>
            <person name="Meincke L."/>
            <person name="Sims D."/>
            <person name="Brettin T."/>
            <person name="Detter J.C."/>
            <person name="Han C."/>
            <person name="Chain P."/>
            <person name="Bristow J."/>
            <person name="Eisen J.A."/>
            <person name="Markowitz V."/>
            <person name="Hugenholtz P."/>
            <person name="Kyrpides N.C."/>
            <person name="Klenk H.P."/>
            <person name="Lucas S."/>
        </authorList>
    </citation>
    <scope>NUCLEOTIDE SEQUENCE [LARGE SCALE GENOMIC DNA]</scope>
    <source>
        <strain evidence="5">DSM 4028 / VKM B-1378 / X</strain>
    </source>
</reference>
<dbReference type="RefSeq" id="WP_015772850.1">
    <property type="nucleotide sequence ID" value="NC_013173.1"/>
</dbReference>
<keyword evidence="2" id="KW-0732">Signal</keyword>
<organism evidence="4 5">
    <name type="scientific">Desulfomicrobium baculatum (strain DSM 4028 / VKM B-1378 / X)</name>
    <name type="common">Desulfovibrio baculatus</name>
    <dbReference type="NCBI Taxonomy" id="525897"/>
    <lineage>
        <taxon>Bacteria</taxon>
        <taxon>Pseudomonadati</taxon>
        <taxon>Thermodesulfobacteriota</taxon>
        <taxon>Desulfovibrionia</taxon>
        <taxon>Desulfovibrionales</taxon>
        <taxon>Desulfomicrobiaceae</taxon>
        <taxon>Desulfomicrobium</taxon>
    </lineage>
</organism>
<dbReference type="eggNOG" id="COG3103">
    <property type="taxonomic scope" value="Bacteria"/>
</dbReference>
<feature type="signal peptide" evidence="2">
    <location>
        <begin position="1"/>
        <end position="28"/>
    </location>
</feature>
<dbReference type="Pfam" id="PF08239">
    <property type="entry name" value="SH3_3"/>
    <property type="match status" value="1"/>
</dbReference>
<dbReference type="AlphaFoldDB" id="C7LX77"/>
<feature type="compositionally biased region" description="Basic and acidic residues" evidence="1">
    <location>
        <begin position="35"/>
        <end position="50"/>
    </location>
</feature>
<gene>
    <name evidence="4" type="ordered locus">Dbac_0627</name>
</gene>
<accession>C7LX77</accession>
<keyword evidence="5" id="KW-1185">Reference proteome</keyword>
<feature type="compositionally biased region" description="Basic and acidic residues" evidence="1">
    <location>
        <begin position="61"/>
        <end position="90"/>
    </location>
</feature>
<feature type="region of interest" description="Disordered" evidence="1">
    <location>
        <begin position="31"/>
        <end position="216"/>
    </location>
</feature>
<dbReference type="Pfam" id="PF20125">
    <property type="entry name" value="DUF6515"/>
    <property type="match status" value="1"/>
</dbReference>
<dbReference type="InterPro" id="IPR003646">
    <property type="entry name" value="SH3-like_bac-type"/>
</dbReference>
<dbReference type="InterPro" id="IPR045398">
    <property type="entry name" value="DUF6515"/>
</dbReference>
<sequence length="382" mass="43590">MNALFKNTRLPLLMTLLCLHFLAVPVQGAQGLPRESQHPAEQEIRKRGSRADGQSRPVIETTKDAGDHDRQGRKNKEHSQRRKEKIDHQGQTRPKAPSAAQRAVNDRPGSLGRIPTSKDLGTVTPPADLLRLDPKPERARHDSSVQRRNKDRRADHVVQPRQKSSVHNSLVLNRDADRHDGRRDVRRPQVDYRKDYRTGGDSRRHSPQVRHDNGPRHRPAVVKHVIHKIPSRHAVVMHGRDRYHYYSGRFYRPWNSGFILVRPPLGLVVLNIPLGSRMVLSAGITYHVFGDVYYRRVPMGYQVVEPIRSHAANRPDRVEVIIDLLNVRYGPEASEEVIAQVDRYTTLRVLGSAPGWLYVEVEGDDLRGWVMDRYVSANSAQG</sequence>
<dbReference type="HOGENOM" id="CLU_723047_0_0_7"/>
<evidence type="ECO:0000256" key="1">
    <source>
        <dbReference type="SAM" id="MobiDB-lite"/>
    </source>
</evidence>
<feature type="compositionally biased region" description="Basic and acidic residues" evidence="1">
    <location>
        <begin position="174"/>
        <end position="215"/>
    </location>
</feature>
<evidence type="ECO:0000259" key="3">
    <source>
        <dbReference type="Pfam" id="PF08239"/>
    </source>
</evidence>
<feature type="domain" description="SH3b" evidence="3">
    <location>
        <begin position="325"/>
        <end position="376"/>
    </location>
</feature>
<dbReference type="EMBL" id="CP001629">
    <property type="protein sequence ID" value="ACU88750.1"/>
    <property type="molecule type" value="Genomic_DNA"/>
</dbReference>
<name>C7LX77_DESBD</name>
<dbReference type="Gene3D" id="2.30.30.40">
    <property type="entry name" value="SH3 Domains"/>
    <property type="match status" value="1"/>
</dbReference>
<feature type="compositionally biased region" description="Polar residues" evidence="1">
    <location>
        <begin position="161"/>
        <end position="171"/>
    </location>
</feature>
<evidence type="ECO:0000313" key="5">
    <source>
        <dbReference type="Proteomes" id="UP000002216"/>
    </source>
</evidence>
<dbReference type="Proteomes" id="UP000002216">
    <property type="component" value="Chromosome"/>
</dbReference>
<proteinExistence type="predicted"/>
<evidence type="ECO:0000256" key="2">
    <source>
        <dbReference type="SAM" id="SignalP"/>
    </source>
</evidence>